<name>A0A075HM39_9ARCH</name>
<accession>A0A075HM39</accession>
<evidence type="ECO:0000259" key="1">
    <source>
        <dbReference type="Pfam" id="PF04126"/>
    </source>
</evidence>
<evidence type="ECO:0000313" key="2">
    <source>
        <dbReference type="EMBL" id="AIF15033.1"/>
    </source>
</evidence>
<sequence length="129" mass="14415">MNENSVSRENLVLQIDSQKIIKCELKRHLSPKTVGKIMRSLPIQGNAHFLGKSIVYFETSIDSGIERSRKEFKKGDIAFLPIGKLICFFHSDVKVGKEMTSIGKMIDNVDDLSTVTSGTELKFYCDAGT</sequence>
<dbReference type="EMBL" id="KF901017">
    <property type="protein sequence ID" value="AIF15033.1"/>
    <property type="molecule type" value="Genomic_DNA"/>
</dbReference>
<organism evidence="2">
    <name type="scientific">uncultured marine thaumarchaeote KM3_69_B11</name>
    <dbReference type="NCBI Taxonomy" id="1456244"/>
    <lineage>
        <taxon>Archaea</taxon>
        <taxon>Nitrososphaerota</taxon>
        <taxon>environmental samples</taxon>
    </lineage>
</organism>
<dbReference type="InterPro" id="IPR025658">
    <property type="entry name" value="Cyclophilin_TM1367"/>
</dbReference>
<feature type="domain" description="Cyclophilin TM1367-like" evidence="1">
    <location>
        <begin position="12"/>
        <end position="121"/>
    </location>
</feature>
<dbReference type="Pfam" id="PF04126">
    <property type="entry name" value="Cyclophil_like"/>
    <property type="match status" value="1"/>
</dbReference>
<dbReference type="Gene3D" id="2.40.100.20">
    <property type="match status" value="1"/>
</dbReference>
<dbReference type="InterPro" id="IPR029000">
    <property type="entry name" value="Cyclophilin-like_dom_sf"/>
</dbReference>
<dbReference type="SUPFAM" id="SSF50891">
    <property type="entry name" value="Cyclophilin-like"/>
    <property type="match status" value="1"/>
</dbReference>
<protein>
    <recommendedName>
        <fullName evidence="1">Cyclophilin TM1367-like domain-containing protein</fullName>
    </recommendedName>
</protein>
<reference evidence="2" key="1">
    <citation type="journal article" date="2014" name="Genome Biol. Evol.">
        <title>Pangenome evidence for extensive interdomain horizontal transfer affecting lineage core and shell genes in uncultured planktonic thaumarchaeota and euryarchaeota.</title>
        <authorList>
            <person name="Deschamps P."/>
            <person name="Zivanovic Y."/>
            <person name="Moreira D."/>
            <person name="Rodriguez-Valera F."/>
            <person name="Lopez-Garcia P."/>
        </authorList>
    </citation>
    <scope>NUCLEOTIDE SEQUENCE</scope>
</reference>
<dbReference type="AlphaFoldDB" id="A0A075HM39"/>
<proteinExistence type="predicted"/>